<keyword evidence="11" id="KW-0010">Activator</keyword>
<dbReference type="Pfam" id="PF25601">
    <property type="entry name" value="AAA_lid_14"/>
    <property type="match status" value="1"/>
</dbReference>
<dbReference type="Pfam" id="PF02954">
    <property type="entry name" value="HTH_8"/>
    <property type="match status" value="1"/>
</dbReference>
<feature type="region of interest" description="Disordered" evidence="18">
    <location>
        <begin position="386"/>
        <end position="406"/>
    </location>
</feature>
<keyword evidence="10" id="KW-0238">DNA-binding</keyword>
<evidence type="ECO:0000256" key="17">
    <source>
        <dbReference type="PROSITE-ProRule" id="PRU00169"/>
    </source>
</evidence>
<dbReference type="InterPro" id="IPR009057">
    <property type="entry name" value="Homeodomain-like_sf"/>
</dbReference>
<dbReference type="Proteomes" id="UP000319014">
    <property type="component" value="Unassembled WGS sequence"/>
</dbReference>
<evidence type="ECO:0000256" key="5">
    <source>
        <dbReference type="ARBA" id="ARBA00022553"/>
    </source>
</evidence>
<comment type="function">
    <text evidence="16">Member of the two-component regulatory system NtrB/NtrC, which controls expression of the nitrogen-regulated (ntr) genes in response to nitrogen limitation. Phosphorylated NtrC binds directly to DNA and stimulates the formation of open promoter-sigma54-RNA polymerase complexes.</text>
</comment>
<evidence type="ECO:0000256" key="6">
    <source>
        <dbReference type="ARBA" id="ARBA00022741"/>
    </source>
</evidence>
<dbReference type="PROSITE" id="PS50045">
    <property type="entry name" value="SIGMA54_INTERACT_4"/>
    <property type="match status" value="1"/>
</dbReference>
<dbReference type="InterPro" id="IPR003593">
    <property type="entry name" value="AAA+_ATPase"/>
</dbReference>
<dbReference type="EMBL" id="FXTK01000026">
    <property type="protein sequence ID" value="SMO97084.1"/>
    <property type="molecule type" value="Genomic_DNA"/>
</dbReference>
<dbReference type="Gene3D" id="1.10.10.60">
    <property type="entry name" value="Homeodomain-like"/>
    <property type="match status" value="1"/>
</dbReference>
<evidence type="ECO:0000256" key="8">
    <source>
        <dbReference type="ARBA" id="ARBA00023012"/>
    </source>
</evidence>
<dbReference type="InterPro" id="IPR011006">
    <property type="entry name" value="CheY-like_superfamily"/>
</dbReference>
<keyword evidence="22" id="KW-1185">Reference proteome</keyword>
<evidence type="ECO:0000256" key="1">
    <source>
        <dbReference type="ARBA" id="ARBA00004496"/>
    </source>
</evidence>
<name>A0A521FLX2_9RHOB</name>
<dbReference type="SUPFAM" id="SSF52540">
    <property type="entry name" value="P-loop containing nucleoside triphosphate hydrolases"/>
    <property type="match status" value="1"/>
</dbReference>
<evidence type="ECO:0000259" key="19">
    <source>
        <dbReference type="PROSITE" id="PS50045"/>
    </source>
</evidence>
<accession>A0A521FLX2</accession>
<dbReference type="PANTHER" id="PTHR32071">
    <property type="entry name" value="TRANSCRIPTIONAL REGULATORY PROTEIN"/>
    <property type="match status" value="1"/>
</dbReference>
<dbReference type="GO" id="GO:0005737">
    <property type="term" value="C:cytoplasm"/>
    <property type="evidence" value="ECO:0007669"/>
    <property type="project" value="UniProtKB-SubCell"/>
</dbReference>
<dbReference type="PANTHER" id="PTHR32071:SF95">
    <property type="entry name" value="DNA-BINDING TRANSCRIPTIONAL REGULATOR NTRC"/>
    <property type="match status" value="1"/>
</dbReference>
<evidence type="ECO:0000256" key="10">
    <source>
        <dbReference type="ARBA" id="ARBA00023125"/>
    </source>
</evidence>
<keyword evidence="12" id="KW-0804">Transcription</keyword>
<gene>
    <name evidence="21" type="ORF">SAMN06265221_12623</name>
</gene>
<keyword evidence="5 17" id="KW-0597">Phosphoprotein</keyword>
<keyword evidence="6" id="KW-0547">Nucleotide-binding</keyword>
<organism evidence="21 22">
    <name type="scientific">Paracoccus laeviglucosivorans</name>
    <dbReference type="NCBI Taxonomy" id="1197861"/>
    <lineage>
        <taxon>Bacteria</taxon>
        <taxon>Pseudomonadati</taxon>
        <taxon>Pseudomonadota</taxon>
        <taxon>Alphaproteobacteria</taxon>
        <taxon>Rhodobacterales</taxon>
        <taxon>Paracoccaceae</taxon>
        <taxon>Paracoccus</taxon>
    </lineage>
</organism>
<evidence type="ECO:0000256" key="4">
    <source>
        <dbReference type="ARBA" id="ARBA00022491"/>
    </source>
</evidence>
<dbReference type="Gene3D" id="1.10.8.60">
    <property type="match status" value="1"/>
</dbReference>
<evidence type="ECO:0000256" key="7">
    <source>
        <dbReference type="ARBA" id="ARBA00022840"/>
    </source>
</evidence>
<feature type="domain" description="Response regulatory" evidence="20">
    <location>
        <begin position="4"/>
        <end position="118"/>
    </location>
</feature>
<comment type="subcellular location">
    <subcellularLocation>
        <location evidence="1">Cytoplasm</location>
    </subcellularLocation>
</comment>
<evidence type="ECO:0000256" key="14">
    <source>
        <dbReference type="ARBA" id="ARBA00029881"/>
    </source>
</evidence>
<dbReference type="InterPro" id="IPR027417">
    <property type="entry name" value="P-loop_NTPase"/>
</dbReference>
<dbReference type="OrthoDB" id="9802388at2"/>
<keyword evidence="4" id="KW-0678">Repressor</keyword>
<evidence type="ECO:0000256" key="3">
    <source>
        <dbReference type="ARBA" id="ARBA00022490"/>
    </source>
</evidence>
<dbReference type="InterPro" id="IPR058031">
    <property type="entry name" value="AAA_lid_NorR"/>
</dbReference>
<dbReference type="GO" id="GO:0006355">
    <property type="term" value="P:regulation of DNA-templated transcription"/>
    <property type="evidence" value="ECO:0007669"/>
    <property type="project" value="InterPro"/>
</dbReference>
<keyword evidence="9" id="KW-0805">Transcription regulation</keyword>
<keyword evidence="7" id="KW-0067">ATP-binding</keyword>
<evidence type="ECO:0000313" key="22">
    <source>
        <dbReference type="Proteomes" id="UP000319014"/>
    </source>
</evidence>
<dbReference type="SMART" id="SM00382">
    <property type="entry name" value="AAA"/>
    <property type="match status" value="1"/>
</dbReference>
<dbReference type="GO" id="GO:0000160">
    <property type="term" value="P:phosphorelay signal transduction system"/>
    <property type="evidence" value="ECO:0007669"/>
    <property type="project" value="UniProtKB-KW"/>
</dbReference>
<dbReference type="Pfam" id="PF00072">
    <property type="entry name" value="Response_reg"/>
    <property type="match status" value="1"/>
</dbReference>
<dbReference type="InterPro" id="IPR001789">
    <property type="entry name" value="Sig_transdc_resp-reg_receiver"/>
</dbReference>
<evidence type="ECO:0000256" key="18">
    <source>
        <dbReference type="SAM" id="MobiDB-lite"/>
    </source>
</evidence>
<sequence>MDGTVLIADDDRTIRTVLTQALTRAGCRVHATGSLSQLQRWVEEGRGDLVITDVMMPDGNGIDMIPAIRKARQDLPVIVISAQNTIVTAIRATEAAAFDYLPKPFDLPDLMVRANQALSRRSRKSDPVPVPGLPTPEAADPTLPLIGHAPAMQNLFRMVARVLNADLPVMIAGEAGVGKTVVARSFHDLSDRRDAGFAVLTSADLSEEAIARAGERAAGGTLLIEDPAGFGTAAQARLIGLIEAWEVGPGRNQMPRLVSTTGPEPQAEVAAGRLRADLYYRLAGVTVAVPPLRARVDDIPPLARHLLARAAAQGLPQRALSDGATALIRAYAFPGNVRELENLMRRLALTAAGAEITEAEARTALAESAPLAAASIAANAAVSRPVSATPAPTPTHQAAAPSVAASAPSVAEPANARLSQSVEMHLQRYFDLHGDQLPPPGLYDRILREIEKPLLEIALDATGGNQLRCADLLGINRNTLRKKLTDLNIEVTRRRKLM</sequence>
<dbReference type="AlphaFoldDB" id="A0A521FLX2"/>
<proteinExistence type="predicted"/>
<feature type="domain" description="Sigma-54 factor interaction" evidence="19">
    <location>
        <begin position="145"/>
        <end position="349"/>
    </location>
</feature>
<dbReference type="GO" id="GO:0005524">
    <property type="term" value="F:ATP binding"/>
    <property type="evidence" value="ECO:0007669"/>
    <property type="project" value="UniProtKB-KW"/>
</dbReference>
<evidence type="ECO:0000256" key="15">
    <source>
        <dbReference type="ARBA" id="ARBA00031910"/>
    </source>
</evidence>
<protein>
    <recommendedName>
        <fullName evidence="2">DNA-binding transcriptional regulator NtrC</fullName>
    </recommendedName>
    <alternativeName>
        <fullName evidence="14">Nitrogen regulation protein NR(I)</fullName>
    </alternativeName>
    <alternativeName>
        <fullName evidence="15">Nitrogen regulator I</fullName>
    </alternativeName>
</protein>
<dbReference type="InterPro" id="IPR002197">
    <property type="entry name" value="HTH_Fis"/>
</dbReference>
<dbReference type="PRINTS" id="PR01590">
    <property type="entry name" value="HTHFIS"/>
</dbReference>
<dbReference type="InterPro" id="IPR002078">
    <property type="entry name" value="Sigma_54_int"/>
</dbReference>
<keyword evidence="13" id="KW-0535">Nitrogen fixation</keyword>
<dbReference type="GO" id="GO:0043565">
    <property type="term" value="F:sequence-specific DNA binding"/>
    <property type="evidence" value="ECO:0007669"/>
    <property type="project" value="InterPro"/>
</dbReference>
<reference evidence="21 22" key="1">
    <citation type="submission" date="2017-05" db="EMBL/GenBank/DDBJ databases">
        <authorList>
            <person name="Varghese N."/>
            <person name="Submissions S."/>
        </authorList>
    </citation>
    <scope>NUCLEOTIDE SEQUENCE [LARGE SCALE GENOMIC DNA]</scope>
    <source>
        <strain evidence="21 22">DSM 100094</strain>
    </source>
</reference>
<evidence type="ECO:0000313" key="21">
    <source>
        <dbReference type="EMBL" id="SMO97084.1"/>
    </source>
</evidence>
<feature type="compositionally biased region" description="Low complexity" evidence="18">
    <location>
        <begin position="388"/>
        <end position="406"/>
    </location>
</feature>
<dbReference type="CDD" id="cd00009">
    <property type="entry name" value="AAA"/>
    <property type="match status" value="1"/>
</dbReference>
<evidence type="ECO:0000256" key="2">
    <source>
        <dbReference type="ARBA" id="ARBA00019059"/>
    </source>
</evidence>
<dbReference type="SUPFAM" id="SSF52172">
    <property type="entry name" value="CheY-like"/>
    <property type="match status" value="1"/>
</dbReference>
<evidence type="ECO:0000256" key="12">
    <source>
        <dbReference type="ARBA" id="ARBA00023163"/>
    </source>
</evidence>
<feature type="region of interest" description="Disordered" evidence="18">
    <location>
        <begin position="118"/>
        <end position="141"/>
    </location>
</feature>
<dbReference type="Gene3D" id="3.40.50.2300">
    <property type="match status" value="1"/>
</dbReference>
<dbReference type="PROSITE" id="PS00688">
    <property type="entry name" value="SIGMA54_INTERACT_3"/>
    <property type="match status" value="1"/>
</dbReference>
<evidence type="ECO:0000256" key="9">
    <source>
        <dbReference type="ARBA" id="ARBA00023015"/>
    </source>
</evidence>
<dbReference type="SMART" id="SM00448">
    <property type="entry name" value="REC"/>
    <property type="match status" value="1"/>
</dbReference>
<dbReference type="InterPro" id="IPR025944">
    <property type="entry name" value="Sigma_54_int_dom_CS"/>
</dbReference>
<dbReference type="Pfam" id="PF14532">
    <property type="entry name" value="Sigma54_activ_2"/>
    <property type="match status" value="1"/>
</dbReference>
<keyword evidence="8" id="KW-0902">Two-component regulatory system</keyword>
<feature type="modified residue" description="4-aspartylphosphate" evidence="17">
    <location>
        <position position="53"/>
    </location>
</feature>
<dbReference type="RefSeq" id="WP_142664729.1">
    <property type="nucleotide sequence ID" value="NZ_FXTK01000026.1"/>
</dbReference>
<dbReference type="Gene3D" id="3.40.50.300">
    <property type="entry name" value="P-loop containing nucleotide triphosphate hydrolases"/>
    <property type="match status" value="1"/>
</dbReference>
<dbReference type="PROSITE" id="PS50110">
    <property type="entry name" value="RESPONSE_REGULATORY"/>
    <property type="match status" value="1"/>
</dbReference>
<evidence type="ECO:0000256" key="13">
    <source>
        <dbReference type="ARBA" id="ARBA00023231"/>
    </source>
</evidence>
<evidence type="ECO:0000256" key="16">
    <source>
        <dbReference type="ARBA" id="ARBA00043886"/>
    </source>
</evidence>
<keyword evidence="3" id="KW-0963">Cytoplasm</keyword>
<evidence type="ECO:0000256" key="11">
    <source>
        <dbReference type="ARBA" id="ARBA00023159"/>
    </source>
</evidence>
<dbReference type="SUPFAM" id="SSF46689">
    <property type="entry name" value="Homeodomain-like"/>
    <property type="match status" value="1"/>
</dbReference>
<evidence type="ECO:0000259" key="20">
    <source>
        <dbReference type="PROSITE" id="PS50110"/>
    </source>
</evidence>